<accession>A0AAV1TDW7</accession>
<sequence length="100" mass="11404">MLDDVQDIGDVDDLLAGHVSEKKSENCCDRNVTQSVEHVKVMMQEDPLGVEFVFHSTYSMPSARLEFKCPFTLWCHVDGRKCSVTELKAFGGRRRTWPIV</sequence>
<reference evidence="1" key="1">
    <citation type="submission" date="2024-01" db="EMBL/GenBank/DDBJ databases">
        <authorList>
            <person name="Webb A."/>
        </authorList>
    </citation>
    <scope>NUCLEOTIDE SEQUENCE</scope>
    <source>
        <strain evidence="1">Pm1</strain>
    </source>
</reference>
<name>A0AAV1TDW7_9STRA</name>
<dbReference type="Proteomes" id="UP001162060">
    <property type="component" value="Unassembled WGS sequence"/>
</dbReference>
<dbReference type="AlphaFoldDB" id="A0AAV1TDW7"/>
<protein>
    <submittedName>
        <fullName evidence="1">Uncharacterized protein</fullName>
    </submittedName>
</protein>
<comment type="caution">
    <text evidence="1">The sequence shown here is derived from an EMBL/GenBank/DDBJ whole genome shotgun (WGS) entry which is preliminary data.</text>
</comment>
<evidence type="ECO:0000313" key="1">
    <source>
        <dbReference type="EMBL" id="CAK7915650.1"/>
    </source>
</evidence>
<dbReference type="EMBL" id="CAKLBY020000043">
    <property type="protein sequence ID" value="CAK7915650.1"/>
    <property type="molecule type" value="Genomic_DNA"/>
</dbReference>
<evidence type="ECO:0000313" key="2">
    <source>
        <dbReference type="Proteomes" id="UP001162060"/>
    </source>
</evidence>
<proteinExistence type="predicted"/>
<organism evidence="1 2">
    <name type="scientific">Peronospora matthiolae</name>
    <dbReference type="NCBI Taxonomy" id="2874970"/>
    <lineage>
        <taxon>Eukaryota</taxon>
        <taxon>Sar</taxon>
        <taxon>Stramenopiles</taxon>
        <taxon>Oomycota</taxon>
        <taxon>Peronosporomycetes</taxon>
        <taxon>Peronosporales</taxon>
        <taxon>Peronosporaceae</taxon>
        <taxon>Peronospora</taxon>
    </lineage>
</organism>
<gene>
    <name evidence="1" type="ORF">PM001_LOCUS5243</name>
</gene>